<dbReference type="PANTHER" id="PTHR21310:SF15">
    <property type="entry name" value="AMINOGLYCOSIDE PHOSPHOTRANSFERASE DOMAIN-CONTAINING PROTEIN"/>
    <property type="match status" value="1"/>
</dbReference>
<name>A0A2T6ZJT7_TUBBO</name>
<proteinExistence type="predicted"/>
<organism evidence="2 3">
    <name type="scientific">Tuber borchii</name>
    <name type="common">White truffle</name>
    <dbReference type="NCBI Taxonomy" id="42251"/>
    <lineage>
        <taxon>Eukaryota</taxon>
        <taxon>Fungi</taxon>
        <taxon>Dikarya</taxon>
        <taxon>Ascomycota</taxon>
        <taxon>Pezizomycotina</taxon>
        <taxon>Pezizomycetes</taxon>
        <taxon>Pezizales</taxon>
        <taxon>Tuberaceae</taxon>
        <taxon>Tuber</taxon>
    </lineage>
</organism>
<dbReference type="InterPro" id="IPR002575">
    <property type="entry name" value="Aminoglycoside_PTrfase"/>
</dbReference>
<dbReference type="Proteomes" id="UP000244722">
    <property type="component" value="Unassembled WGS sequence"/>
</dbReference>
<dbReference type="Pfam" id="PF01636">
    <property type="entry name" value="APH"/>
    <property type="match status" value="1"/>
</dbReference>
<dbReference type="InterPro" id="IPR051678">
    <property type="entry name" value="AGP_Transferase"/>
</dbReference>
<dbReference type="STRING" id="42251.A0A2T6ZJT7"/>
<gene>
    <name evidence="2" type="ORF">B9Z19DRAFT_918108</name>
</gene>
<keyword evidence="2" id="KW-0808">Transferase</keyword>
<dbReference type="PANTHER" id="PTHR21310">
    <property type="entry name" value="AMINOGLYCOSIDE PHOSPHOTRANSFERASE-RELATED-RELATED"/>
    <property type="match status" value="1"/>
</dbReference>
<comment type="caution">
    <text evidence="2">The sequence shown here is derived from an EMBL/GenBank/DDBJ whole genome shotgun (WGS) entry which is preliminary data.</text>
</comment>
<evidence type="ECO:0000313" key="3">
    <source>
        <dbReference type="Proteomes" id="UP000244722"/>
    </source>
</evidence>
<dbReference type="OrthoDB" id="8300194at2759"/>
<accession>A0A2T6ZJT7</accession>
<dbReference type="AlphaFoldDB" id="A0A2T6ZJT7"/>
<feature type="non-terminal residue" evidence="2">
    <location>
        <position position="1"/>
    </location>
</feature>
<dbReference type="Gene3D" id="3.90.1200.10">
    <property type="match status" value="1"/>
</dbReference>
<keyword evidence="2" id="KW-0418">Kinase</keyword>
<evidence type="ECO:0000313" key="2">
    <source>
        <dbReference type="EMBL" id="PUU75716.1"/>
    </source>
</evidence>
<evidence type="ECO:0000259" key="1">
    <source>
        <dbReference type="Pfam" id="PF01636"/>
    </source>
</evidence>
<keyword evidence="3" id="KW-1185">Reference proteome</keyword>
<dbReference type="SUPFAM" id="SSF56112">
    <property type="entry name" value="Protein kinase-like (PK-like)"/>
    <property type="match status" value="1"/>
</dbReference>
<feature type="non-terminal residue" evidence="2">
    <location>
        <position position="203"/>
    </location>
</feature>
<protein>
    <submittedName>
        <fullName evidence="2">Kinase-like domain-containing protein</fullName>
    </submittedName>
</protein>
<sequence length="203" mass="23184">LWDLGNGKLYKFLAHKPGVYESDIHALIQRSTSIPVPTIYQEWVSAGDHGVHIHHIIMQKIDGEPLYEVWGRLRSSEKEKLVSQLSDYMHQLRGITSSSIHSVTRGPLYDEHGFFFKQRNASHGPFTDDESLWRELTSHLSRNQSRAMQKALVKLRPLMPHCLPAVLTHADLHQGNILVRNGSIAAIIDWEGAGFFPRWAEYV</sequence>
<dbReference type="InterPro" id="IPR011009">
    <property type="entry name" value="Kinase-like_dom_sf"/>
</dbReference>
<feature type="domain" description="Aminoglycoside phosphotransferase" evidence="1">
    <location>
        <begin position="34"/>
        <end position="201"/>
    </location>
</feature>
<dbReference type="CDD" id="cd05120">
    <property type="entry name" value="APH_ChoK_like"/>
    <property type="match status" value="1"/>
</dbReference>
<dbReference type="GO" id="GO:0016301">
    <property type="term" value="F:kinase activity"/>
    <property type="evidence" value="ECO:0007669"/>
    <property type="project" value="UniProtKB-KW"/>
</dbReference>
<dbReference type="Gene3D" id="3.30.200.150">
    <property type="match status" value="1"/>
</dbReference>
<reference evidence="2 3" key="1">
    <citation type="submission" date="2017-04" db="EMBL/GenBank/DDBJ databases">
        <title>Draft genome sequence of Tuber borchii Vittad., a whitish edible truffle.</title>
        <authorList>
            <consortium name="DOE Joint Genome Institute"/>
            <person name="Murat C."/>
            <person name="Kuo A."/>
            <person name="Barry K.W."/>
            <person name="Clum A."/>
            <person name="Dockter R.B."/>
            <person name="Fauchery L."/>
            <person name="Iotti M."/>
            <person name="Kohler A."/>
            <person name="Labutti K."/>
            <person name="Lindquist E.A."/>
            <person name="Lipzen A."/>
            <person name="Ohm R.A."/>
            <person name="Wang M."/>
            <person name="Grigoriev I.V."/>
            <person name="Zambonelli A."/>
            <person name="Martin F.M."/>
        </authorList>
    </citation>
    <scope>NUCLEOTIDE SEQUENCE [LARGE SCALE GENOMIC DNA]</scope>
    <source>
        <strain evidence="2 3">Tbo3840</strain>
    </source>
</reference>
<dbReference type="EMBL" id="NESQ01000217">
    <property type="protein sequence ID" value="PUU75716.1"/>
    <property type="molecule type" value="Genomic_DNA"/>
</dbReference>